<evidence type="ECO:0000313" key="1">
    <source>
        <dbReference type="EMBL" id="QXX24038.1"/>
    </source>
</evidence>
<reference evidence="1" key="1">
    <citation type="submission" date="2021-07" db="EMBL/GenBank/DDBJ databases">
        <title>Whole-Genome Sequences of non-enterica strains of Salmonella enterica isolated from poultry houses.</title>
        <authorList>
            <person name="Lamas A."/>
            <person name="Regal P."/>
            <person name="Miranda J.M."/>
            <person name="Vazquez B."/>
            <person name="Cepeda A."/>
            <person name="Franco C.M."/>
        </authorList>
    </citation>
    <scope>NUCLEOTIDE SEQUENCE</scope>
    <source>
        <strain evidence="1">LHICA_SA2</strain>
    </source>
</reference>
<dbReference type="EMBL" id="CP079837">
    <property type="protein sequence ID" value="QXX24038.1"/>
    <property type="molecule type" value="Genomic_DNA"/>
</dbReference>
<dbReference type="AlphaFoldDB" id="A0A8F7YKA6"/>
<accession>A0A8F7YKA6</accession>
<proteinExistence type="predicted"/>
<gene>
    <name evidence="1" type="ORF">JMJ84_15770</name>
</gene>
<protein>
    <submittedName>
        <fullName evidence="1">Uncharacterized protein</fullName>
    </submittedName>
</protein>
<sequence>MLIFPAIDISKSSLPKSTFIASNKNRHQVAWWSFASSIENDYVSKTDAISQSLVSTLNGVTSCSVGGMKVISARQTESTATTGTVLHGAFDVRQLYTIGTMYVQSEVATIVGGYNMLFAI</sequence>
<organism evidence="1">
    <name type="scientific">Salmonella enterica subsp. salamae</name>
    <dbReference type="NCBI Taxonomy" id="59202"/>
    <lineage>
        <taxon>Bacteria</taxon>
        <taxon>Pseudomonadati</taxon>
        <taxon>Pseudomonadota</taxon>
        <taxon>Gammaproteobacteria</taxon>
        <taxon>Enterobacterales</taxon>
        <taxon>Enterobacteriaceae</taxon>
        <taxon>Salmonella</taxon>
    </lineage>
</organism>
<name>A0A8F7YKA6_SALER</name>